<dbReference type="Pfam" id="PF10049">
    <property type="entry name" value="DUF2283"/>
    <property type="match status" value="1"/>
</dbReference>
<dbReference type="Proteomes" id="UP000176253">
    <property type="component" value="Unassembled WGS sequence"/>
</dbReference>
<gene>
    <name evidence="1" type="ORF">A3D78_05685</name>
</gene>
<comment type="caution">
    <text evidence="1">The sequence shown here is derived from an EMBL/GenBank/DDBJ whole genome shotgun (WGS) entry which is preliminary data.</text>
</comment>
<organism evidence="1 2">
    <name type="scientific">Candidatus Gottesmanbacteria bacterium RIFCSPHIGHO2_02_FULL_39_14</name>
    <dbReference type="NCBI Taxonomy" id="1798383"/>
    <lineage>
        <taxon>Bacteria</taxon>
        <taxon>Candidatus Gottesmaniibacteriota</taxon>
    </lineage>
</organism>
<accession>A0A1F6A2N3</accession>
<proteinExistence type="predicted"/>
<reference evidence="1 2" key="1">
    <citation type="journal article" date="2016" name="Nat. Commun.">
        <title>Thousands of microbial genomes shed light on interconnected biogeochemical processes in an aquifer system.</title>
        <authorList>
            <person name="Anantharaman K."/>
            <person name="Brown C.T."/>
            <person name="Hug L.A."/>
            <person name="Sharon I."/>
            <person name="Castelle C.J."/>
            <person name="Probst A.J."/>
            <person name="Thomas B.C."/>
            <person name="Singh A."/>
            <person name="Wilkins M.J."/>
            <person name="Karaoz U."/>
            <person name="Brodie E.L."/>
            <person name="Williams K.H."/>
            <person name="Hubbard S.S."/>
            <person name="Banfield J.F."/>
        </authorList>
    </citation>
    <scope>NUCLEOTIDE SEQUENCE [LARGE SCALE GENOMIC DNA]</scope>
</reference>
<sequence length="73" mass="8228">MGKKNFNLKYDPKTDILHIAFGKAKESVSVEQEPEVFVRLDPKSKEIVGLTVLGFKNSFLSKKQDITLIPSFS</sequence>
<protein>
    <recommendedName>
        <fullName evidence="3">DUF2283 domain-containing protein</fullName>
    </recommendedName>
</protein>
<evidence type="ECO:0008006" key="3">
    <source>
        <dbReference type="Google" id="ProtNLM"/>
    </source>
</evidence>
<name>A0A1F6A2N3_9BACT</name>
<dbReference type="EMBL" id="MFJM01000012">
    <property type="protein sequence ID" value="OGG18919.1"/>
    <property type="molecule type" value="Genomic_DNA"/>
</dbReference>
<evidence type="ECO:0000313" key="2">
    <source>
        <dbReference type="Proteomes" id="UP000176253"/>
    </source>
</evidence>
<evidence type="ECO:0000313" key="1">
    <source>
        <dbReference type="EMBL" id="OGG18919.1"/>
    </source>
</evidence>
<dbReference type="InterPro" id="IPR019270">
    <property type="entry name" value="DUF2283"/>
</dbReference>
<dbReference type="AlphaFoldDB" id="A0A1F6A2N3"/>